<keyword evidence="4" id="KW-0624">Polysaccharide degradation</keyword>
<sequence>MLKFAAAAILVHFSILQISGQEKSPAISDYVIIGYVHGNSQTVDLSRIPAKKLTHINYAFANVVDGVIVEGSAEDADNIAGLRDLKSINPGIRILVSVGGWGWSRNFSEAVMDAPAREVFANSAIEMVKNHQLDGIDLDWEYPGQIGAGNKFSIKDKENFTSVLALIRHKLDSLGGPDRHYLLTIATAANKKYLKHTEMDKAQKYLDYVNIMTYDFRGGWDKVTGHHANLNKSDSDPNHYALSATQAVNEHIAAGVPKSKLVLGLPFYGRWWSKVEPENHGLYQPAHGAAGGVKYSVLADSLINKNGFVQYFDSTAAAPYLWNVDSAMFITFDNTRSFKLKCEYVKKEGLAGVMFWEYKGDDGSLINSLHDNLNVNK</sequence>
<dbReference type="PROSITE" id="PS01095">
    <property type="entry name" value="GH18_1"/>
    <property type="match status" value="1"/>
</dbReference>
<organism evidence="9 10">
    <name type="scientific">Agaribacillus aureus</name>
    <dbReference type="NCBI Taxonomy" id="3051825"/>
    <lineage>
        <taxon>Bacteria</taxon>
        <taxon>Pseudomonadati</taxon>
        <taxon>Bacteroidota</taxon>
        <taxon>Cytophagia</taxon>
        <taxon>Cytophagales</taxon>
        <taxon>Splendidivirgaceae</taxon>
        <taxon>Agaribacillus</taxon>
    </lineage>
</organism>
<keyword evidence="3 6" id="KW-0378">Hydrolase</keyword>
<gene>
    <name evidence="9" type="ORF">QQ020_06535</name>
</gene>
<evidence type="ECO:0000256" key="2">
    <source>
        <dbReference type="ARBA" id="ARBA00012729"/>
    </source>
</evidence>
<evidence type="ECO:0000313" key="10">
    <source>
        <dbReference type="Proteomes" id="UP001172083"/>
    </source>
</evidence>
<feature type="domain" description="GH18" evidence="8">
    <location>
        <begin position="30"/>
        <end position="376"/>
    </location>
</feature>
<dbReference type="Gene3D" id="3.20.20.80">
    <property type="entry name" value="Glycosidases"/>
    <property type="match status" value="1"/>
</dbReference>
<protein>
    <recommendedName>
        <fullName evidence="2">chitinase</fullName>
        <ecNumber evidence="2">3.2.1.14</ecNumber>
    </recommendedName>
</protein>
<dbReference type="PANTHER" id="PTHR11177:SF317">
    <property type="entry name" value="CHITINASE 12-RELATED"/>
    <property type="match status" value="1"/>
</dbReference>
<reference evidence="9" key="1">
    <citation type="submission" date="2023-06" db="EMBL/GenBank/DDBJ databases">
        <title>Genomic of Agaribacillus aureum.</title>
        <authorList>
            <person name="Wang G."/>
        </authorList>
    </citation>
    <scope>NUCLEOTIDE SEQUENCE</scope>
    <source>
        <strain evidence="9">BMA12</strain>
    </source>
</reference>
<keyword evidence="5 6" id="KW-0326">Glycosidase</keyword>
<evidence type="ECO:0000256" key="4">
    <source>
        <dbReference type="ARBA" id="ARBA00023024"/>
    </source>
</evidence>
<dbReference type="RefSeq" id="WP_346757027.1">
    <property type="nucleotide sequence ID" value="NZ_JAUJEB010000001.1"/>
</dbReference>
<keyword evidence="4" id="KW-0119">Carbohydrate metabolism</keyword>
<evidence type="ECO:0000256" key="5">
    <source>
        <dbReference type="ARBA" id="ARBA00023295"/>
    </source>
</evidence>
<evidence type="ECO:0000256" key="6">
    <source>
        <dbReference type="RuleBase" id="RU000489"/>
    </source>
</evidence>
<dbReference type="Gene3D" id="3.10.50.10">
    <property type="match status" value="1"/>
</dbReference>
<dbReference type="Proteomes" id="UP001172083">
    <property type="component" value="Unassembled WGS sequence"/>
</dbReference>
<keyword evidence="10" id="KW-1185">Reference proteome</keyword>
<evidence type="ECO:0000256" key="7">
    <source>
        <dbReference type="RuleBase" id="RU004453"/>
    </source>
</evidence>
<dbReference type="SUPFAM" id="SSF54556">
    <property type="entry name" value="Chitinase insertion domain"/>
    <property type="match status" value="1"/>
</dbReference>
<dbReference type="PROSITE" id="PS51910">
    <property type="entry name" value="GH18_2"/>
    <property type="match status" value="1"/>
</dbReference>
<keyword evidence="4" id="KW-0146">Chitin degradation</keyword>
<dbReference type="PANTHER" id="PTHR11177">
    <property type="entry name" value="CHITINASE"/>
    <property type="match status" value="1"/>
</dbReference>
<dbReference type="SUPFAM" id="SSF51445">
    <property type="entry name" value="(Trans)glycosidases"/>
    <property type="match status" value="1"/>
</dbReference>
<dbReference type="Pfam" id="PF00704">
    <property type="entry name" value="Glyco_hydro_18"/>
    <property type="match status" value="1"/>
</dbReference>
<comment type="catalytic activity">
    <reaction evidence="1">
        <text>Random endo-hydrolysis of N-acetyl-beta-D-glucosaminide (1-&gt;4)-beta-linkages in chitin and chitodextrins.</text>
        <dbReference type="EC" id="3.2.1.14"/>
    </reaction>
</comment>
<dbReference type="InterPro" id="IPR001579">
    <property type="entry name" value="Glyco_hydro_18_chit_AS"/>
</dbReference>
<dbReference type="InterPro" id="IPR050314">
    <property type="entry name" value="Glycosyl_Hydrlase_18"/>
</dbReference>
<dbReference type="CDD" id="cd06548">
    <property type="entry name" value="GH18_chitinase"/>
    <property type="match status" value="1"/>
</dbReference>
<name>A0ABT8L3T9_9BACT</name>
<evidence type="ECO:0000313" key="9">
    <source>
        <dbReference type="EMBL" id="MDN5211697.1"/>
    </source>
</evidence>
<evidence type="ECO:0000259" key="8">
    <source>
        <dbReference type="PROSITE" id="PS51910"/>
    </source>
</evidence>
<dbReference type="EMBL" id="JAUJEB010000001">
    <property type="protein sequence ID" value="MDN5211697.1"/>
    <property type="molecule type" value="Genomic_DNA"/>
</dbReference>
<dbReference type="SMART" id="SM00636">
    <property type="entry name" value="Glyco_18"/>
    <property type="match status" value="1"/>
</dbReference>
<proteinExistence type="inferred from homology"/>
<evidence type="ECO:0000256" key="3">
    <source>
        <dbReference type="ARBA" id="ARBA00022801"/>
    </source>
</evidence>
<evidence type="ECO:0000256" key="1">
    <source>
        <dbReference type="ARBA" id="ARBA00000822"/>
    </source>
</evidence>
<dbReference type="InterPro" id="IPR029070">
    <property type="entry name" value="Chitinase_insertion_sf"/>
</dbReference>
<dbReference type="InterPro" id="IPR001223">
    <property type="entry name" value="Glyco_hydro18_cat"/>
</dbReference>
<dbReference type="InterPro" id="IPR017853">
    <property type="entry name" value="GH"/>
</dbReference>
<accession>A0ABT8L3T9</accession>
<comment type="caution">
    <text evidence="9">The sequence shown here is derived from an EMBL/GenBank/DDBJ whole genome shotgun (WGS) entry which is preliminary data.</text>
</comment>
<dbReference type="EC" id="3.2.1.14" evidence="2"/>
<dbReference type="GO" id="GO:0016787">
    <property type="term" value="F:hydrolase activity"/>
    <property type="evidence" value="ECO:0007669"/>
    <property type="project" value="UniProtKB-KW"/>
</dbReference>
<dbReference type="InterPro" id="IPR011583">
    <property type="entry name" value="Chitinase_II/V-like_cat"/>
</dbReference>
<comment type="similarity">
    <text evidence="7">Belongs to the glycosyl hydrolase 18 family.</text>
</comment>